<keyword evidence="1" id="KW-0732">Signal</keyword>
<dbReference type="Proteomes" id="UP000282551">
    <property type="component" value="Chromosome"/>
</dbReference>
<gene>
    <name evidence="2" type="ORF">NCTC10485_04093</name>
</gene>
<name>A0A448IBN6_MYCCI</name>
<keyword evidence="3" id="KW-1185">Reference proteome</keyword>
<dbReference type="RefSeq" id="WP_126335412.1">
    <property type="nucleotide sequence ID" value="NZ_AP022604.1"/>
</dbReference>
<dbReference type="AlphaFoldDB" id="A0A448IBN6"/>
<dbReference type="EMBL" id="LR134355">
    <property type="protein sequence ID" value="VEG49781.1"/>
    <property type="molecule type" value="Genomic_DNA"/>
</dbReference>
<protein>
    <recommendedName>
        <fullName evidence="4">Secreted protein</fullName>
    </recommendedName>
</protein>
<evidence type="ECO:0000256" key="1">
    <source>
        <dbReference type="SAM" id="SignalP"/>
    </source>
</evidence>
<sequence>MRSAAVFAAAAIAAPFSLCVAGPAAAAPGAPDLSAYQPAPVERYLDTSANGGEVYFQTPDGLLCAMRPAQGRAGCDGPLPGAPTAANEIVLSGDQYSRGLRATATPQFVKPTGGAARVLEVGHKITFADFECAVGEGPKTVCTKGTPPSAWMTVSADGTGIGPRTAGLPADVPDPNDFIGSDDSYLVGIGPKNVFPVFSVSGGLTCKIGMFSGGEIACDGELPGVDNGDNEVFTRVPGPVGTRKAGSPPFSTPAYPGPVRELPAGHRIDSHGGTCMALEDGGVACLAAVGGPPQGFVVTAEDTETFGGQPG</sequence>
<reference evidence="2 3" key="1">
    <citation type="submission" date="2018-12" db="EMBL/GenBank/DDBJ databases">
        <authorList>
            <consortium name="Pathogen Informatics"/>
        </authorList>
    </citation>
    <scope>NUCLEOTIDE SEQUENCE [LARGE SCALE GENOMIC DNA]</scope>
    <source>
        <strain evidence="2 3">NCTC10485</strain>
    </source>
</reference>
<evidence type="ECO:0000313" key="3">
    <source>
        <dbReference type="Proteomes" id="UP000282551"/>
    </source>
</evidence>
<feature type="chain" id="PRO_5019381877" description="Secreted protein" evidence="1">
    <location>
        <begin position="27"/>
        <end position="311"/>
    </location>
</feature>
<evidence type="ECO:0000313" key="2">
    <source>
        <dbReference type="EMBL" id="VEG49781.1"/>
    </source>
</evidence>
<organism evidence="2 3">
    <name type="scientific">Mycolicibacterium chitae</name>
    <name type="common">Mycobacterium chitae</name>
    <dbReference type="NCBI Taxonomy" id="1792"/>
    <lineage>
        <taxon>Bacteria</taxon>
        <taxon>Bacillati</taxon>
        <taxon>Actinomycetota</taxon>
        <taxon>Actinomycetes</taxon>
        <taxon>Mycobacteriales</taxon>
        <taxon>Mycobacteriaceae</taxon>
        <taxon>Mycolicibacterium</taxon>
    </lineage>
</organism>
<evidence type="ECO:0008006" key="4">
    <source>
        <dbReference type="Google" id="ProtNLM"/>
    </source>
</evidence>
<proteinExistence type="predicted"/>
<dbReference type="OrthoDB" id="4703110at2"/>
<accession>A0A448IBN6</accession>
<feature type="signal peptide" evidence="1">
    <location>
        <begin position="1"/>
        <end position="26"/>
    </location>
</feature>